<dbReference type="InterPro" id="IPR000719">
    <property type="entry name" value="Prot_kinase_dom"/>
</dbReference>
<feature type="region of interest" description="Disordered" evidence="2">
    <location>
        <begin position="1478"/>
        <end position="1501"/>
    </location>
</feature>
<evidence type="ECO:0000313" key="5">
    <source>
        <dbReference type="EMBL" id="KAG6483366.1"/>
    </source>
</evidence>
<dbReference type="SUPFAM" id="SSF81296">
    <property type="entry name" value="E set domains"/>
    <property type="match status" value="1"/>
</dbReference>
<dbReference type="PROSITE" id="PS50011">
    <property type="entry name" value="PROTEIN_KINASE_DOM"/>
    <property type="match status" value="1"/>
</dbReference>
<dbReference type="InterPro" id="IPR037293">
    <property type="entry name" value="Gal_Oxidase_central_sf"/>
</dbReference>
<keyword evidence="6" id="KW-1185">Reference proteome</keyword>
<dbReference type="GO" id="GO:0005524">
    <property type="term" value="F:ATP binding"/>
    <property type="evidence" value="ECO:0007669"/>
    <property type="project" value="InterPro"/>
</dbReference>
<sequence>MNNPPICLLGIFFFLLSLSTNLAAPLLHVDDTINGLFGSVSVNIDASTVAPPPMANERRNPNFETTFLGNWKLLRGSSGVSAMHMAITKENKAILFDATNYVPTQMPLPAGNCRPIPNNSAAPEDCWAHAVEYDFVNDLLRPLKVLTNTWCSSGGFAADGTLVQAGGFRDGGVAVRYLETCPTCDWVEYPTALSAPRWYATQQILPDGSFIVVGGRRQFSYEFIPARGQSNPSNYKLRFLVATTDDVENNLYPFLHLSSDGNLFIFANNRSILFDPRSNAILREFPPLPGGSRNYPASAASALLPIRLRGSSAAVQAEVIICGGAAHNAASLAANRQIFLPAIATCSRLVITRPNAAWHTESMPTSRVMGDLLILPTADLLLLNGAKSGTSGWGWGEEPNLEPLIYRPAVKRTPQRSRFQPLTPSTISRMYHSTSAVLPDATVLVAGSNPNPSYNYTAKYPTEFRVERFEPPYLDPALAVHRPKISEGSTPASVSYQQGFSVQFELQGGESGVEAADVKVTMYAQPFTTHGYSMGQRLLLLWVAELTSAGEGRWQVSVTAPSSGAVAPPGYYMTFVVYRGVPSEGVWIQVGGAAGVGEDYAMDRIVGGKYKLGRKIGSGSFGEIFLGERIVPLRVSFASNSRRTLTRSRSSRLRSYVLRSIVAYLIDFPFCFWVIDYLFIDALMHIWLVSILRLIDLPRSGDVIIMASCVFFTGAKVEVVSAIVFRKSRAENSKTKHPQLIYEAKLYNILQGGSGIPNIKWYGVDGEENALVLDLLGPSLEDLFVYCGHKFSLKTVLMLADQMITRIEYVHSKGFLHRDIKPDNFLMGLGRKANQVYIIDFGLAKRYRDSTTNRHIPYRLKPEMEVCAISFDPYRENKNLTGTARYASCNTHLGIEQSRRDDLESLGYVLLYFLRGSLPWQGLKAATKKQKYDKICEKKLSTPIEVLCKSHPVEFASYFHYCHSLTFEQRPDYGFLKRLFRDLFTREGYEFDYIFDWTILKYQQAQRTRSQPRPSLISGGTTSQAIPMNADRQQGFCLVLLLFLFLCLKVHITSFRNIPRIDEVTEHVAPINVGRPIVQMQFKYPADRDKLGHHPMLPMLAPPAVGFLRYSVMLRQNDRCKFKVVGSNNTITQCQALVFNAGYQIAIPPYLIDRLLKVVRPLNGLANPSSQNQVWARGQILSCKWKISNSMNEVAKMDRHKKRKEIMHVWRPISTQSTSHEEFRSLHLKLKRSFLGLCPSNYSKISFNTVDYDKGSDLQCQQPEGQKNKPTGVSDEQVFTQDESTSDTSMTLTTSSNIVDHDNHLEKLTTSSSIVDHASHLETIAGTFSKSHDSTTASISGENPEQITVEKGADLGSQDKSSSVSIEVDASLIRFIKGRGLEIQNFLSFSGSTQKQIEGDFGVKIVLPSSKEDCSIVVEGSIGSVAKASEKITRIIEEAVKSPRLDYSHFISLPLALHPELVEKLIRFQKSILGDAAAGPEDDLEHESNEDATDEEDNQSINQKVSVQLEVGDENKHVKVKMDPIGCKSTSKASILSDMGIEKSIFIKPKTFHLTVLMLKLWNKERIAMAAEVLQKISSKVLDALENQPVSVRLRGLACMKGSPAKARVVHAPVKEIGEEGRLLRACRIQTFSNFTDIRMLENTNFLMPKSGLVLEKDAQQSLKLHATVMNARHRKRTSRRKIQDYFDARHIFRVYGSEDWGEYHIPQVHLSQRFKHDEGGYYHCCTSIPLPEKNAD</sequence>
<evidence type="ECO:0000313" key="6">
    <source>
        <dbReference type="Proteomes" id="UP000734854"/>
    </source>
</evidence>
<dbReference type="Pfam" id="PF09118">
    <property type="entry name" value="GO-like_E_set"/>
    <property type="match status" value="1"/>
</dbReference>
<dbReference type="InterPro" id="IPR014756">
    <property type="entry name" value="Ig_E-set"/>
</dbReference>
<evidence type="ECO:0000259" key="4">
    <source>
        <dbReference type="PROSITE" id="PS50011"/>
    </source>
</evidence>
<dbReference type="Gene3D" id="2.60.40.10">
    <property type="entry name" value="Immunoglobulins"/>
    <property type="match status" value="1"/>
</dbReference>
<dbReference type="InterPro" id="IPR009880">
    <property type="entry name" value="Glyoxal_oxidase_N"/>
</dbReference>
<proteinExistence type="predicted"/>
<evidence type="ECO:0000256" key="1">
    <source>
        <dbReference type="ARBA" id="ARBA00022729"/>
    </source>
</evidence>
<dbReference type="Gene3D" id="3.30.1370.10">
    <property type="entry name" value="K Homology domain, type 1"/>
    <property type="match status" value="1"/>
</dbReference>
<reference evidence="5 6" key="1">
    <citation type="submission" date="2020-08" db="EMBL/GenBank/DDBJ databases">
        <title>Plant Genome Project.</title>
        <authorList>
            <person name="Zhang R.-G."/>
        </authorList>
    </citation>
    <scope>NUCLEOTIDE SEQUENCE [LARGE SCALE GENOMIC DNA]</scope>
    <source>
        <tissue evidence="5">Rhizome</tissue>
    </source>
</reference>
<dbReference type="Pfam" id="PF00069">
    <property type="entry name" value="Pkinase"/>
    <property type="match status" value="1"/>
</dbReference>
<feature type="region of interest" description="Disordered" evidence="2">
    <location>
        <begin position="1258"/>
        <end position="1298"/>
    </location>
</feature>
<dbReference type="Gene3D" id="2.130.10.80">
    <property type="entry name" value="Galactose oxidase/kelch, beta-propeller"/>
    <property type="match status" value="1"/>
</dbReference>
<dbReference type="InterPro" id="IPR011043">
    <property type="entry name" value="Gal_Oxase/kelch_b-propeller"/>
</dbReference>
<feature type="compositionally biased region" description="Polar residues" evidence="2">
    <location>
        <begin position="1258"/>
        <end position="1271"/>
    </location>
</feature>
<accession>A0A8J5FE15</accession>
<dbReference type="Proteomes" id="UP000734854">
    <property type="component" value="Unassembled WGS sequence"/>
</dbReference>
<feature type="compositionally biased region" description="Low complexity" evidence="2">
    <location>
        <begin position="1286"/>
        <end position="1296"/>
    </location>
</feature>
<dbReference type="InterPro" id="IPR013783">
    <property type="entry name" value="Ig-like_fold"/>
</dbReference>
<feature type="compositionally biased region" description="Acidic residues" evidence="2">
    <location>
        <begin position="1480"/>
        <end position="1498"/>
    </location>
</feature>
<gene>
    <name evidence="5" type="ORF">ZIOFF_060011</name>
</gene>
<comment type="caution">
    <text evidence="5">The sequence shown here is derived from an EMBL/GenBank/DDBJ whole genome shotgun (WGS) entry which is preliminary data.</text>
</comment>
<dbReference type="InterPro" id="IPR008271">
    <property type="entry name" value="Ser/Thr_kinase_AS"/>
</dbReference>
<organism evidence="5 6">
    <name type="scientific">Zingiber officinale</name>
    <name type="common">Ginger</name>
    <name type="synonym">Amomum zingiber</name>
    <dbReference type="NCBI Taxonomy" id="94328"/>
    <lineage>
        <taxon>Eukaryota</taxon>
        <taxon>Viridiplantae</taxon>
        <taxon>Streptophyta</taxon>
        <taxon>Embryophyta</taxon>
        <taxon>Tracheophyta</taxon>
        <taxon>Spermatophyta</taxon>
        <taxon>Magnoliopsida</taxon>
        <taxon>Liliopsida</taxon>
        <taxon>Zingiberales</taxon>
        <taxon>Zingiberaceae</taxon>
        <taxon>Zingiber</taxon>
    </lineage>
</organism>
<dbReference type="SUPFAM" id="SSF50965">
    <property type="entry name" value="Galactose oxidase, central domain"/>
    <property type="match status" value="1"/>
</dbReference>
<dbReference type="PROSITE" id="PS00108">
    <property type="entry name" value="PROTEIN_KINASE_ST"/>
    <property type="match status" value="1"/>
</dbReference>
<keyword evidence="1 3" id="KW-0732">Signal</keyword>
<dbReference type="GO" id="GO:0004672">
    <property type="term" value="F:protein kinase activity"/>
    <property type="evidence" value="ECO:0007669"/>
    <property type="project" value="InterPro"/>
</dbReference>
<name>A0A8J5FE15_ZINOF</name>
<feature type="signal peptide" evidence="3">
    <location>
        <begin position="1"/>
        <end position="23"/>
    </location>
</feature>
<evidence type="ECO:0000256" key="3">
    <source>
        <dbReference type="SAM" id="SignalP"/>
    </source>
</evidence>
<dbReference type="SUPFAM" id="SSF56112">
    <property type="entry name" value="Protein kinase-like (PK-like)"/>
    <property type="match status" value="1"/>
</dbReference>
<dbReference type="InterPro" id="IPR036612">
    <property type="entry name" value="KH_dom_type_1_sf"/>
</dbReference>
<protein>
    <recommendedName>
        <fullName evidence="4">Protein kinase domain-containing protein</fullName>
    </recommendedName>
</protein>
<dbReference type="EMBL" id="JACMSC010000016">
    <property type="protein sequence ID" value="KAG6483366.1"/>
    <property type="molecule type" value="Genomic_DNA"/>
</dbReference>
<dbReference type="Pfam" id="PF07250">
    <property type="entry name" value="Glyoxal_oxid_N"/>
    <property type="match status" value="1"/>
</dbReference>
<dbReference type="CDD" id="cd02851">
    <property type="entry name" value="E_set_GO_C"/>
    <property type="match status" value="1"/>
</dbReference>
<dbReference type="CDD" id="cd00105">
    <property type="entry name" value="KH-I"/>
    <property type="match status" value="1"/>
</dbReference>
<dbReference type="InterPro" id="IPR015202">
    <property type="entry name" value="GO-like_E_set"/>
</dbReference>
<dbReference type="SUPFAM" id="SSF54791">
    <property type="entry name" value="Eukaryotic type KH-domain (KH-domain type I)"/>
    <property type="match status" value="1"/>
</dbReference>
<dbReference type="Gene3D" id="3.30.200.20">
    <property type="entry name" value="Phosphorylase Kinase, domain 1"/>
    <property type="match status" value="1"/>
</dbReference>
<dbReference type="Gene3D" id="1.10.510.10">
    <property type="entry name" value="Transferase(Phosphotransferase) domain 1"/>
    <property type="match status" value="1"/>
</dbReference>
<dbReference type="Gene3D" id="3.90.1140.10">
    <property type="entry name" value="Cyclic phosphodiesterase"/>
    <property type="match status" value="1"/>
</dbReference>
<dbReference type="InterPro" id="IPR011009">
    <property type="entry name" value="Kinase-like_dom_sf"/>
</dbReference>
<dbReference type="InterPro" id="IPR019510">
    <property type="entry name" value="AKAP7-like_phosphoesterase"/>
</dbReference>
<dbReference type="GO" id="GO:0003723">
    <property type="term" value="F:RNA binding"/>
    <property type="evidence" value="ECO:0007669"/>
    <property type="project" value="InterPro"/>
</dbReference>
<feature type="domain" description="Protein kinase" evidence="4">
    <location>
        <begin position="610"/>
        <end position="984"/>
    </location>
</feature>
<dbReference type="PANTHER" id="PTHR32208:SF93">
    <property type="entry name" value="ALDEHYDE OXIDASE GLOX1"/>
    <property type="match status" value="1"/>
</dbReference>
<feature type="chain" id="PRO_5035329421" description="Protein kinase domain-containing protein" evidence="3">
    <location>
        <begin position="24"/>
        <end position="1737"/>
    </location>
</feature>
<evidence type="ECO:0000256" key="2">
    <source>
        <dbReference type="SAM" id="MobiDB-lite"/>
    </source>
</evidence>
<dbReference type="Pfam" id="PF10469">
    <property type="entry name" value="AKAP7_NLS"/>
    <property type="match status" value="1"/>
</dbReference>
<dbReference type="SMART" id="SM00220">
    <property type="entry name" value="S_TKc"/>
    <property type="match status" value="1"/>
</dbReference>
<dbReference type="FunFam" id="1.10.510.10:FF:000596">
    <property type="entry name" value="CK1 family protein kinase"/>
    <property type="match status" value="1"/>
</dbReference>
<dbReference type="PANTHER" id="PTHR32208">
    <property type="entry name" value="SECRETED PROTEIN-RELATED"/>
    <property type="match status" value="1"/>
</dbReference>